<evidence type="ECO:0000313" key="2">
    <source>
        <dbReference type="Proteomes" id="UP000003094"/>
    </source>
</evidence>
<protein>
    <submittedName>
        <fullName evidence="1">Putative hydrolase</fullName>
    </submittedName>
</protein>
<evidence type="ECO:0000313" key="1">
    <source>
        <dbReference type="EMBL" id="EFU41045.1"/>
    </source>
</evidence>
<sequence>MQPAQDIQSTKRKYFQSGNLKLSYLDYGGESLNVLLMLHGHMNDAETFTKLAAKVYGLAGDRA</sequence>
<comment type="caution">
    <text evidence="1">The sequence shown here is derived from an EMBL/GenBank/DDBJ whole genome shotgun (WGS) entry which is preliminary data.</text>
</comment>
<dbReference type="SUPFAM" id="SSF53474">
    <property type="entry name" value="alpha/beta-Hydrolases"/>
    <property type="match status" value="1"/>
</dbReference>
<keyword evidence="2" id="KW-1185">Reference proteome</keyword>
<dbReference type="KEGG" id="pvo:PVOR_15479"/>
<dbReference type="InterPro" id="IPR029058">
    <property type="entry name" value="AB_hydrolase_fold"/>
</dbReference>
<keyword evidence="1" id="KW-0378">Hydrolase</keyword>
<reference evidence="1 2" key="1">
    <citation type="journal article" date="2010" name="BMC Genomics">
        <title>Genome sequence of the pattern forming Paenibacillus vortex bacterium reveals potential for thriving in complex environments.</title>
        <authorList>
            <person name="Sirota-Madi A."/>
            <person name="Olender T."/>
            <person name="Helman Y."/>
            <person name="Ingham C."/>
            <person name="Brainis I."/>
            <person name="Roth D."/>
            <person name="Hagi E."/>
            <person name="Brodsky L."/>
            <person name="Leshkowitz D."/>
            <person name="Galatenko V."/>
            <person name="Nikolaev V."/>
            <person name="Mugasimangalam R.C."/>
            <person name="Bransburg-Zabary S."/>
            <person name="Gutnick D.L."/>
            <person name="Lancet D."/>
            <person name="Ben-Jacob E."/>
        </authorList>
    </citation>
    <scope>NUCLEOTIDE SEQUENCE [LARGE SCALE GENOMIC DNA]</scope>
    <source>
        <strain evidence="1 2">V453</strain>
    </source>
</reference>
<organism evidence="1 2">
    <name type="scientific">Paenibacillus vortex V453</name>
    <dbReference type="NCBI Taxonomy" id="715225"/>
    <lineage>
        <taxon>Bacteria</taxon>
        <taxon>Bacillati</taxon>
        <taxon>Bacillota</taxon>
        <taxon>Bacilli</taxon>
        <taxon>Bacillales</taxon>
        <taxon>Paenibacillaceae</taxon>
        <taxon>Paenibacillus</taxon>
    </lineage>
</organism>
<dbReference type="Proteomes" id="UP000003094">
    <property type="component" value="Unassembled WGS sequence"/>
</dbReference>
<dbReference type="RefSeq" id="WP_006209890.1">
    <property type="nucleotide sequence ID" value="NZ_ADHJ01000023.1"/>
</dbReference>
<proteinExistence type="predicted"/>
<name>A0A2R9SUH9_9BACL</name>
<accession>A0A2R9SUH9</accession>
<gene>
    <name evidence="1" type="ORF">PVOR_15479</name>
</gene>
<dbReference type="GO" id="GO:0016787">
    <property type="term" value="F:hydrolase activity"/>
    <property type="evidence" value="ECO:0007669"/>
    <property type="project" value="UniProtKB-KW"/>
</dbReference>
<dbReference type="EMBL" id="ADHJ01000023">
    <property type="protein sequence ID" value="EFU41045.1"/>
    <property type="molecule type" value="Genomic_DNA"/>
</dbReference>
<dbReference type="AlphaFoldDB" id="A0A2R9SUH9"/>